<name>X1C1R7_9ZZZZ</name>
<feature type="region of interest" description="Disordered" evidence="1">
    <location>
        <begin position="1"/>
        <end position="35"/>
    </location>
</feature>
<evidence type="ECO:0000256" key="1">
    <source>
        <dbReference type="SAM" id="MobiDB-lite"/>
    </source>
</evidence>
<protein>
    <submittedName>
        <fullName evidence="2">Uncharacterized protein</fullName>
    </submittedName>
</protein>
<gene>
    <name evidence="2" type="ORF">S01H4_51751</name>
</gene>
<feature type="non-terminal residue" evidence="2">
    <location>
        <position position="1"/>
    </location>
</feature>
<sequence length="35" mass="3974">ATGSDHSQKERDGKFPSRVGYDSTVRVEEPILQQR</sequence>
<feature type="compositionally biased region" description="Basic and acidic residues" evidence="1">
    <location>
        <begin position="1"/>
        <end position="15"/>
    </location>
</feature>
<evidence type="ECO:0000313" key="2">
    <source>
        <dbReference type="EMBL" id="GAH02026.1"/>
    </source>
</evidence>
<dbReference type="EMBL" id="BART01029505">
    <property type="protein sequence ID" value="GAH02026.1"/>
    <property type="molecule type" value="Genomic_DNA"/>
</dbReference>
<organism evidence="2">
    <name type="scientific">marine sediment metagenome</name>
    <dbReference type="NCBI Taxonomy" id="412755"/>
    <lineage>
        <taxon>unclassified sequences</taxon>
        <taxon>metagenomes</taxon>
        <taxon>ecological metagenomes</taxon>
    </lineage>
</organism>
<dbReference type="AlphaFoldDB" id="X1C1R7"/>
<reference evidence="2" key="1">
    <citation type="journal article" date="2014" name="Front. Microbiol.">
        <title>High frequency of phylogenetically diverse reductive dehalogenase-homologous genes in deep subseafloor sedimentary metagenomes.</title>
        <authorList>
            <person name="Kawai M."/>
            <person name="Futagami T."/>
            <person name="Toyoda A."/>
            <person name="Takaki Y."/>
            <person name="Nishi S."/>
            <person name="Hori S."/>
            <person name="Arai W."/>
            <person name="Tsubouchi T."/>
            <person name="Morono Y."/>
            <person name="Uchiyama I."/>
            <person name="Ito T."/>
            <person name="Fujiyama A."/>
            <person name="Inagaki F."/>
            <person name="Takami H."/>
        </authorList>
    </citation>
    <scope>NUCLEOTIDE SEQUENCE</scope>
    <source>
        <strain evidence="2">Expedition CK06-06</strain>
    </source>
</reference>
<proteinExistence type="predicted"/>
<accession>X1C1R7</accession>
<comment type="caution">
    <text evidence="2">The sequence shown here is derived from an EMBL/GenBank/DDBJ whole genome shotgun (WGS) entry which is preliminary data.</text>
</comment>